<dbReference type="Proteomes" id="UP000074903">
    <property type="component" value="Unassembled WGS sequence"/>
</dbReference>
<gene>
    <name evidence="1" type="ORF">ERS132531_00293</name>
</gene>
<organism evidence="1 2">
    <name type="scientific">Streptococcus suis</name>
    <dbReference type="NCBI Taxonomy" id="1307"/>
    <lineage>
        <taxon>Bacteria</taxon>
        <taxon>Bacillati</taxon>
        <taxon>Bacillota</taxon>
        <taxon>Bacilli</taxon>
        <taxon>Lactobacillales</taxon>
        <taxon>Streptococcaceae</taxon>
        <taxon>Streptococcus</taxon>
    </lineage>
</organism>
<dbReference type="EMBL" id="FILX01000003">
    <property type="protein sequence ID" value="CYX37197.1"/>
    <property type="molecule type" value="Genomic_DNA"/>
</dbReference>
<accession>A0A116QXM0</accession>
<evidence type="ECO:0000313" key="1">
    <source>
        <dbReference type="EMBL" id="CYX37197.1"/>
    </source>
</evidence>
<dbReference type="RefSeq" id="WP_044765047.1">
    <property type="nucleotide sequence ID" value="NZ_CEHB01000054.1"/>
</dbReference>
<evidence type="ECO:0000313" key="2">
    <source>
        <dbReference type="Proteomes" id="UP000074903"/>
    </source>
</evidence>
<reference evidence="1 2" key="1">
    <citation type="submission" date="2016-02" db="EMBL/GenBank/DDBJ databases">
        <authorList>
            <consortium name="Pathogen Informatics"/>
        </authorList>
    </citation>
    <scope>NUCLEOTIDE SEQUENCE [LARGE SCALE GENOMIC DNA]</scope>
    <source>
        <strain evidence="1 2">SS993</strain>
    </source>
</reference>
<sequence>MLESENLSYNDHIEKIESKINSLDKKPHFLTEKFCDELYKYFKEYSTFSSVGDMNLRSLETNIRSKNYARFLAEVLFFIAADMPDASGLKVDTTQAIAKSKDFFSDILKDIDEGEYYDSYHLEVILTPRIEKETIICETIVMSESRKPNMDKEEDGRFSLSFHFDRKEKINTHKIVAFKVNNKNFIHQIKPDILPDKIRGPLLYGKKYIINDIDEDDYYYIERITRSNLNYPIGKASYRLNYATLKLIIRVYISDIYLQGKALFNIDCSLFTALSQQKRLSSLDLDSKSFAFLYEGFMPKGTGINIIIKPLDDSLTFTPVFIPERESQKHNFENSFTTNDVPLYPRIFGFGGGAGEEEEE</sequence>
<name>A0A116QXM0_STRSU</name>
<protein>
    <submittedName>
        <fullName evidence="1">Uncharacterized protein</fullName>
    </submittedName>
</protein>
<dbReference type="AlphaFoldDB" id="A0A116QXM0"/>
<proteinExistence type="predicted"/>